<organism evidence="2 3">
    <name type="scientific">Nocardia amamiensis</name>
    <dbReference type="NCBI Taxonomy" id="404578"/>
    <lineage>
        <taxon>Bacteria</taxon>
        <taxon>Bacillati</taxon>
        <taxon>Actinomycetota</taxon>
        <taxon>Actinomycetes</taxon>
        <taxon>Mycobacteriales</taxon>
        <taxon>Nocardiaceae</taxon>
        <taxon>Nocardia</taxon>
    </lineage>
</organism>
<protein>
    <submittedName>
        <fullName evidence="2">Uncharacterized protein</fullName>
    </submittedName>
</protein>
<proteinExistence type="predicted"/>
<evidence type="ECO:0000256" key="1">
    <source>
        <dbReference type="SAM" id="MobiDB-lite"/>
    </source>
</evidence>
<dbReference type="RefSeq" id="WP_195128146.1">
    <property type="nucleotide sequence ID" value="NZ_JADLQX010000002.1"/>
</dbReference>
<feature type="region of interest" description="Disordered" evidence="1">
    <location>
        <begin position="90"/>
        <end position="114"/>
    </location>
</feature>
<evidence type="ECO:0000313" key="3">
    <source>
        <dbReference type="Proteomes" id="UP000702209"/>
    </source>
</evidence>
<feature type="compositionally biased region" description="Basic and acidic residues" evidence="1">
    <location>
        <begin position="101"/>
        <end position="114"/>
    </location>
</feature>
<keyword evidence="3" id="KW-1185">Reference proteome</keyword>
<accession>A0ABS0CLY1</accession>
<dbReference type="Proteomes" id="UP000702209">
    <property type="component" value="Unassembled WGS sequence"/>
</dbReference>
<gene>
    <name evidence="2" type="ORF">IU459_04595</name>
</gene>
<reference evidence="2 3" key="1">
    <citation type="submission" date="2020-10" db="EMBL/GenBank/DDBJ databases">
        <title>Identification of Nocardia species via Next-generation sequencing and recognition of intraspecies genetic diversity.</title>
        <authorList>
            <person name="Li P."/>
            <person name="Li P."/>
            <person name="Lu B."/>
        </authorList>
    </citation>
    <scope>NUCLEOTIDE SEQUENCE [LARGE SCALE GENOMIC DNA]</scope>
    <source>
        <strain evidence="2 3">BJ06-0157</strain>
    </source>
</reference>
<comment type="caution">
    <text evidence="2">The sequence shown here is derived from an EMBL/GenBank/DDBJ whole genome shotgun (WGS) entry which is preliminary data.</text>
</comment>
<name>A0ABS0CLY1_9NOCA</name>
<dbReference type="EMBL" id="JADLQX010000002">
    <property type="protein sequence ID" value="MBF6296823.1"/>
    <property type="molecule type" value="Genomic_DNA"/>
</dbReference>
<evidence type="ECO:0000313" key="2">
    <source>
        <dbReference type="EMBL" id="MBF6296823.1"/>
    </source>
</evidence>
<sequence>MTNADPGEIYQRASELERAMLAATTAANNPDLAYPDWPDTKPLPDLGHREVAAEIAYYSFLDEHRAELGQHPDFRIEYGVLDALAAEQRSVTDLFTDTGDPEDRHRDSDRRRSR</sequence>